<dbReference type="Proteomes" id="UP000530412">
    <property type="component" value="Unassembled WGS sequence"/>
</dbReference>
<sequence length="86" mass="9151">MPTTAKDLVDELVKQRDAQRKNKRAPAPHPDTIALLHADAQIALARSNVELAEAVRACTEAADKNNGALKDAVAALTAKVAELAKR</sequence>
<name>A0A514JUC2_9ACTN</name>
<accession>A0A514JUC2</accession>
<dbReference type="Proteomes" id="UP000316215">
    <property type="component" value="Chromosome"/>
</dbReference>
<protein>
    <submittedName>
        <fullName evidence="1">Polyhydroxyalkanoate synthesis regulator phasin</fullName>
    </submittedName>
</protein>
<evidence type="ECO:0000313" key="2">
    <source>
        <dbReference type="EMBL" id="QDI70959.1"/>
    </source>
</evidence>
<dbReference type="RefSeq" id="WP_142195216.1">
    <property type="nucleotide sequence ID" value="NZ_BMSU01000007.1"/>
</dbReference>
<dbReference type="AlphaFoldDB" id="A0A514JUC2"/>
<evidence type="ECO:0000313" key="4">
    <source>
        <dbReference type="Proteomes" id="UP000530412"/>
    </source>
</evidence>
<dbReference type="OrthoDB" id="9980056at2"/>
<keyword evidence="3" id="KW-1185">Reference proteome</keyword>
<evidence type="ECO:0000313" key="3">
    <source>
        <dbReference type="Proteomes" id="UP000316215"/>
    </source>
</evidence>
<organism evidence="2 3">
    <name type="scientific">Streptomyces calvus</name>
    <dbReference type="NCBI Taxonomy" id="67282"/>
    <lineage>
        <taxon>Bacteria</taxon>
        <taxon>Bacillati</taxon>
        <taxon>Actinomycetota</taxon>
        <taxon>Actinomycetes</taxon>
        <taxon>Kitasatosporales</taxon>
        <taxon>Streptomycetaceae</taxon>
        <taxon>Streptomyces</taxon>
    </lineage>
</organism>
<evidence type="ECO:0000313" key="1">
    <source>
        <dbReference type="EMBL" id="MBA8943973.1"/>
    </source>
</evidence>
<dbReference type="KEGG" id="sast:CD934_21385"/>
<dbReference type="EMBL" id="CP022310">
    <property type="protein sequence ID" value="QDI70959.1"/>
    <property type="molecule type" value="Genomic_DNA"/>
</dbReference>
<gene>
    <name evidence="2" type="ORF">CD934_21385</name>
    <name evidence="1" type="ORF">FHS33_002401</name>
</gene>
<reference evidence="1 4" key="2">
    <citation type="submission" date="2020-08" db="EMBL/GenBank/DDBJ databases">
        <title>Genomic Encyclopedia of Type Strains, Phase III (KMG-III): the genomes of soil and plant-associated and newly described type strains.</title>
        <authorList>
            <person name="Whitman W."/>
        </authorList>
    </citation>
    <scope>NUCLEOTIDE SEQUENCE [LARGE SCALE GENOMIC DNA]</scope>
    <source>
        <strain evidence="1 4">CECT 3271</strain>
    </source>
</reference>
<accession>A0A7W3QWX8</accession>
<proteinExistence type="predicted"/>
<dbReference type="EMBL" id="JACJIE010000004">
    <property type="protein sequence ID" value="MBA8943973.1"/>
    <property type="molecule type" value="Genomic_DNA"/>
</dbReference>
<reference evidence="2 3" key="1">
    <citation type="submission" date="2017-07" db="EMBL/GenBank/DDBJ databases">
        <title>The Complete Genome of Streptomyces asterosporus-ZSY.</title>
        <authorList>
            <person name="Zhang S."/>
        </authorList>
    </citation>
    <scope>NUCLEOTIDE SEQUENCE [LARGE SCALE GENOMIC DNA]</scope>
    <source>
        <strain evidence="2 3">DSM 41452</strain>
    </source>
</reference>